<dbReference type="PANTHER" id="PTHR40942">
    <property type="match status" value="1"/>
</dbReference>
<comment type="caution">
    <text evidence="8">The sequence shown here is derived from an EMBL/GenBank/DDBJ whole genome shotgun (WGS) entry which is preliminary data.</text>
</comment>
<sequence length="105" mass="11257">MKLHRLILASGTASLGVLSSGAFSNTPARPADQIYQTYCAVCHATGWNGAPINGIKDDWESRAAAGFDSMLRNVKQGLNTMPPMGTCMDCSDAELQAAIEEMMKF</sequence>
<feature type="chain" id="PRO_5032971727" evidence="6">
    <location>
        <begin position="25"/>
        <end position="105"/>
    </location>
</feature>
<keyword evidence="9" id="KW-1185">Reference proteome</keyword>
<proteinExistence type="predicted"/>
<evidence type="ECO:0000256" key="3">
    <source>
        <dbReference type="ARBA" id="ARBA00022723"/>
    </source>
</evidence>
<keyword evidence="2" id="KW-0349">Heme</keyword>
<dbReference type="GO" id="GO:0009055">
    <property type="term" value="F:electron transfer activity"/>
    <property type="evidence" value="ECO:0007669"/>
    <property type="project" value="InterPro"/>
</dbReference>
<dbReference type="RefSeq" id="WP_184330851.1">
    <property type="nucleotide sequence ID" value="NZ_JACHHZ010000002.1"/>
</dbReference>
<protein>
    <submittedName>
        <fullName evidence="8">Cytochrome c5</fullName>
    </submittedName>
</protein>
<dbReference type="EMBL" id="JACHHZ010000002">
    <property type="protein sequence ID" value="MBB6092948.1"/>
    <property type="molecule type" value="Genomic_DNA"/>
</dbReference>
<dbReference type="InterPro" id="IPR036909">
    <property type="entry name" value="Cyt_c-like_dom_sf"/>
</dbReference>
<dbReference type="GO" id="GO:0020037">
    <property type="term" value="F:heme binding"/>
    <property type="evidence" value="ECO:0007669"/>
    <property type="project" value="InterPro"/>
</dbReference>
<evidence type="ECO:0000313" key="9">
    <source>
        <dbReference type="Proteomes" id="UP000588068"/>
    </source>
</evidence>
<dbReference type="Gene3D" id="1.10.760.10">
    <property type="entry name" value="Cytochrome c-like domain"/>
    <property type="match status" value="1"/>
</dbReference>
<evidence type="ECO:0000256" key="5">
    <source>
        <dbReference type="ARBA" id="ARBA00023004"/>
    </source>
</evidence>
<evidence type="ECO:0000259" key="7">
    <source>
        <dbReference type="Pfam" id="PF13442"/>
    </source>
</evidence>
<feature type="domain" description="Cytochrome c" evidence="7">
    <location>
        <begin position="28"/>
        <end position="99"/>
    </location>
</feature>
<dbReference type="PRINTS" id="PR00607">
    <property type="entry name" value="CYTCHROMECIE"/>
</dbReference>
<evidence type="ECO:0000256" key="4">
    <source>
        <dbReference type="ARBA" id="ARBA00022982"/>
    </source>
</evidence>
<evidence type="ECO:0000256" key="2">
    <source>
        <dbReference type="ARBA" id="ARBA00022617"/>
    </source>
</evidence>
<dbReference type="SUPFAM" id="SSF46626">
    <property type="entry name" value="Cytochrome c"/>
    <property type="match status" value="1"/>
</dbReference>
<accession>A0A841HL46</accession>
<keyword evidence="5" id="KW-0408">Iron</keyword>
<dbReference type="InterPro" id="IPR002323">
    <property type="entry name" value="Cyt_CIE"/>
</dbReference>
<dbReference type="AlphaFoldDB" id="A0A841HL46"/>
<keyword evidence="1" id="KW-0813">Transport</keyword>
<dbReference type="Pfam" id="PF13442">
    <property type="entry name" value="Cytochrome_CBB3"/>
    <property type="match status" value="1"/>
</dbReference>
<dbReference type="PANTHER" id="PTHR40942:SF2">
    <property type="entry name" value="CYTOCHROME-RELATED"/>
    <property type="match status" value="1"/>
</dbReference>
<dbReference type="GO" id="GO:0005506">
    <property type="term" value="F:iron ion binding"/>
    <property type="evidence" value="ECO:0007669"/>
    <property type="project" value="InterPro"/>
</dbReference>
<feature type="signal peptide" evidence="6">
    <location>
        <begin position="1"/>
        <end position="24"/>
    </location>
</feature>
<dbReference type="InterPro" id="IPR009056">
    <property type="entry name" value="Cyt_c-like_dom"/>
</dbReference>
<evidence type="ECO:0000256" key="1">
    <source>
        <dbReference type="ARBA" id="ARBA00022448"/>
    </source>
</evidence>
<name>A0A841HL46_9GAMM</name>
<reference evidence="8 9" key="1">
    <citation type="submission" date="2020-08" db="EMBL/GenBank/DDBJ databases">
        <title>Genomic Encyclopedia of Type Strains, Phase IV (KMG-IV): sequencing the most valuable type-strain genomes for metagenomic binning, comparative biology and taxonomic classification.</title>
        <authorList>
            <person name="Goeker M."/>
        </authorList>
    </citation>
    <scope>NUCLEOTIDE SEQUENCE [LARGE SCALE GENOMIC DNA]</scope>
    <source>
        <strain evidence="8 9">DSM 26723</strain>
    </source>
</reference>
<keyword evidence="3" id="KW-0479">Metal-binding</keyword>
<evidence type="ECO:0000313" key="8">
    <source>
        <dbReference type="EMBL" id="MBB6092948.1"/>
    </source>
</evidence>
<gene>
    <name evidence="8" type="ORF">HNQ60_001826</name>
</gene>
<keyword evidence="4" id="KW-0249">Electron transport</keyword>
<keyword evidence="6" id="KW-0732">Signal</keyword>
<dbReference type="Proteomes" id="UP000588068">
    <property type="component" value="Unassembled WGS sequence"/>
</dbReference>
<organism evidence="8 9">
    <name type="scientific">Povalibacter uvarum</name>
    <dbReference type="NCBI Taxonomy" id="732238"/>
    <lineage>
        <taxon>Bacteria</taxon>
        <taxon>Pseudomonadati</taxon>
        <taxon>Pseudomonadota</taxon>
        <taxon>Gammaproteobacteria</taxon>
        <taxon>Steroidobacterales</taxon>
        <taxon>Steroidobacteraceae</taxon>
        <taxon>Povalibacter</taxon>
    </lineage>
</organism>
<evidence type="ECO:0000256" key="6">
    <source>
        <dbReference type="SAM" id="SignalP"/>
    </source>
</evidence>